<evidence type="ECO:0000313" key="2">
    <source>
        <dbReference type="EMBL" id="KER00071.1"/>
    </source>
</evidence>
<evidence type="ECO:0000313" key="3">
    <source>
        <dbReference type="Proteomes" id="UP000030641"/>
    </source>
</evidence>
<protein>
    <submittedName>
        <fullName evidence="2">Uncharacterized protein</fullName>
    </submittedName>
</protein>
<accession>A0A074YQX1</accession>
<dbReference type="EMBL" id="KL584749">
    <property type="protein sequence ID" value="KER00071.1"/>
    <property type="molecule type" value="Genomic_DNA"/>
</dbReference>
<reference evidence="2 3" key="1">
    <citation type="journal article" date="2014" name="BMC Genomics">
        <title>Genome sequencing of four Aureobasidium pullulans varieties: biotechnological potential, stress tolerance, and description of new species.</title>
        <authorList>
            <person name="Gostin Ar C."/>
            <person name="Ohm R.A."/>
            <person name="Kogej T."/>
            <person name="Sonjak S."/>
            <person name="Turk M."/>
            <person name="Zajc J."/>
            <person name="Zalar P."/>
            <person name="Grube M."/>
            <person name="Sun H."/>
            <person name="Han J."/>
            <person name="Sharma A."/>
            <person name="Chiniquy J."/>
            <person name="Ngan C.Y."/>
            <person name="Lipzen A."/>
            <person name="Barry K."/>
            <person name="Grigoriev I.V."/>
            <person name="Gunde-Cimerman N."/>
        </authorList>
    </citation>
    <scope>NUCLEOTIDE SEQUENCE [LARGE SCALE GENOMIC DNA]</scope>
    <source>
        <strain evidence="2 3">EXF-2481</strain>
    </source>
</reference>
<dbReference type="Proteomes" id="UP000030641">
    <property type="component" value="Unassembled WGS sequence"/>
</dbReference>
<dbReference type="HOGENOM" id="CLU_031056_0_0_1"/>
<dbReference type="AlphaFoldDB" id="A0A074YQX1"/>
<organism evidence="2 3">
    <name type="scientific">Aureobasidium subglaciale (strain EXF-2481)</name>
    <name type="common">Aureobasidium pullulans var. subglaciale</name>
    <dbReference type="NCBI Taxonomy" id="1043005"/>
    <lineage>
        <taxon>Eukaryota</taxon>
        <taxon>Fungi</taxon>
        <taxon>Dikarya</taxon>
        <taxon>Ascomycota</taxon>
        <taxon>Pezizomycotina</taxon>
        <taxon>Dothideomycetes</taxon>
        <taxon>Dothideomycetidae</taxon>
        <taxon>Dothideales</taxon>
        <taxon>Saccotheciaceae</taxon>
        <taxon>Aureobasidium</taxon>
    </lineage>
</organism>
<dbReference type="OrthoDB" id="3891782at2759"/>
<dbReference type="GeneID" id="25365455"/>
<dbReference type="OMA" id="YNADNLV"/>
<evidence type="ECO:0000256" key="1">
    <source>
        <dbReference type="SAM" id="MobiDB-lite"/>
    </source>
</evidence>
<sequence length="479" mass="52479">MAANTLSDVWRTRRAAFVQNPALDRGCRCQVRLMYGNGQASISLQLQTNIAGVSNTPPRHIILYIQPSIVEASSINDGTSISPLLLQCIPTSLATLSDALTIALVLKCPGAVHYPQGLTSVSAEDASDTDFQSFVELCQATTVHIHFAKAQFDPHEKTQLHRLVDGLDGKGLKAPPLNLGREDRGRGLQEGTWQVFSPKHPGSSHDAASSVLGKRPRVASSSPVGGPLDEPPKRLAANSYTTPPPYSPTEINTSTPATRSVESNDIRPTVFTLPPYRITDPVTSSDDAQISLLANMLATVPEHVLREAITRSGHGPLLSSASGTVVVEEQHKSRVRRMSSPRLVSLVRGMFTAEVEARMKYLIESGLPLHTKDAIEKVMGDYQDQFYIHCAEAEAGIQEKVDEASLEVKMVLEDGMKEVEDLVEEHLQKLAEEYETLDGKGNLELDSLRCWFVKFARTLLVEKQSAQDIRREVIRCTSI</sequence>
<feature type="region of interest" description="Disordered" evidence="1">
    <location>
        <begin position="193"/>
        <end position="263"/>
    </location>
</feature>
<keyword evidence="3" id="KW-1185">Reference proteome</keyword>
<feature type="compositionally biased region" description="Polar residues" evidence="1">
    <location>
        <begin position="250"/>
        <end position="263"/>
    </location>
</feature>
<proteinExistence type="predicted"/>
<dbReference type="InParanoid" id="A0A074YQX1"/>
<dbReference type="RefSeq" id="XP_013348528.1">
    <property type="nucleotide sequence ID" value="XM_013493074.1"/>
</dbReference>
<gene>
    <name evidence="2" type="ORF">AUEXF2481DRAFT_36</name>
</gene>
<name>A0A074YQX1_AURSE</name>